<feature type="transmembrane region" description="Helical" evidence="1">
    <location>
        <begin position="99"/>
        <end position="119"/>
    </location>
</feature>
<dbReference type="EMBL" id="JAAZWO010000022">
    <property type="protein sequence ID" value="MBC2399138.1"/>
    <property type="molecule type" value="Genomic_DNA"/>
</dbReference>
<feature type="transmembrane region" description="Helical" evidence="1">
    <location>
        <begin position="20"/>
        <end position="41"/>
    </location>
</feature>
<reference evidence="2 3" key="1">
    <citation type="submission" date="2020-04" db="EMBL/GenBank/DDBJ databases">
        <title>Genomic insights into acetone-butanol-ethanol (ABE) fermentation by sequencing solventogenic clostridia strains.</title>
        <authorList>
            <person name="Brown S."/>
        </authorList>
    </citation>
    <scope>NUCLEOTIDE SEQUENCE [LARGE SCALE GENOMIC DNA]</scope>
    <source>
        <strain evidence="2 3">DJ011</strain>
    </source>
</reference>
<dbReference type="Proteomes" id="UP000563151">
    <property type="component" value="Unassembled WGS sequence"/>
</dbReference>
<keyword evidence="1" id="KW-0472">Membrane</keyword>
<feature type="transmembrane region" description="Helical" evidence="1">
    <location>
        <begin position="233"/>
        <end position="256"/>
    </location>
</feature>
<evidence type="ECO:0000256" key="1">
    <source>
        <dbReference type="SAM" id="Phobius"/>
    </source>
</evidence>
<name>A0A923EE35_CLOTT</name>
<feature type="transmembrane region" description="Helical" evidence="1">
    <location>
        <begin position="61"/>
        <end position="78"/>
    </location>
</feature>
<proteinExistence type="predicted"/>
<dbReference type="Pfam" id="PF12730">
    <property type="entry name" value="ABC2_membrane_4"/>
    <property type="match status" value="1"/>
</dbReference>
<accession>A0A923EE35</accession>
<dbReference type="PANTHER" id="PTHR37305:SF1">
    <property type="entry name" value="MEMBRANE PROTEIN"/>
    <property type="match status" value="1"/>
</dbReference>
<comment type="caution">
    <text evidence="2">The sequence shown here is derived from an EMBL/GenBank/DDBJ whole genome shotgun (WGS) entry which is preliminary data.</text>
</comment>
<organism evidence="2 3">
    <name type="scientific">Clostridium tetanomorphum</name>
    <dbReference type="NCBI Taxonomy" id="1553"/>
    <lineage>
        <taxon>Bacteria</taxon>
        <taxon>Bacillati</taxon>
        <taxon>Bacillota</taxon>
        <taxon>Clostridia</taxon>
        <taxon>Eubacteriales</taxon>
        <taxon>Clostridiaceae</taxon>
        <taxon>Clostridium</taxon>
    </lineage>
</organism>
<keyword evidence="1" id="KW-0812">Transmembrane</keyword>
<feature type="transmembrane region" description="Helical" evidence="1">
    <location>
        <begin position="139"/>
        <end position="161"/>
    </location>
</feature>
<feature type="transmembrane region" description="Helical" evidence="1">
    <location>
        <begin position="168"/>
        <end position="187"/>
    </location>
</feature>
<dbReference type="AlphaFoldDB" id="A0A923EE35"/>
<protein>
    <submittedName>
        <fullName evidence="2">ABC transporter permease</fullName>
    </submittedName>
</protein>
<dbReference type="RefSeq" id="WP_035148304.1">
    <property type="nucleotide sequence ID" value="NZ_JAAZWO010000022.1"/>
</dbReference>
<keyword evidence="1" id="KW-1133">Transmembrane helix</keyword>
<evidence type="ECO:0000313" key="2">
    <source>
        <dbReference type="EMBL" id="MBC2399138.1"/>
    </source>
</evidence>
<dbReference type="PANTHER" id="PTHR37305">
    <property type="entry name" value="INTEGRAL MEMBRANE PROTEIN-RELATED"/>
    <property type="match status" value="1"/>
</dbReference>
<evidence type="ECO:0000313" key="3">
    <source>
        <dbReference type="Proteomes" id="UP000563151"/>
    </source>
</evidence>
<gene>
    <name evidence="2" type="ORF">HGG79_15345</name>
</gene>
<keyword evidence="3" id="KW-1185">Reference proteome</keyword>
<sequence>MRVLHNLIYCEFQKFKRRPLFLLATLAAVIFPVLTTLLYWNTPGGQDYDNLFSGVVDPGDFLLLLPTLVVISTSLFFSEQDSDTLKNLMTIPVSRDRLVLSKISVMAVISVTYSLVGFLASAVCAKLLGMALMSMGQKFILSVLLGFMMLAAALPCVVLVVWFNKSNLISVVVTLFYTIVNYVFHLTDVGMKTSVGLNIGTILPIPLIQKWIFQFYSPGSGESAKFYETMRPYFVSTPVCLGILGILAAICIILMIRIYNKREI</sequence>